<dbReference type="OrthoDB" id="2342176at2759"/>
<proteinExistence type="predicted"/>
<accession>A0A9N8WQY3</accession>
<gene>
    <name evidence="2" type="ORF">AMORRO_LOCUS2900</name>
</gene>
<dbReference type="EMBL" id="CAJVPV010001321">
    <property type="protein sequence ID" value="CAG8493614.1"/>
    <property type="molecule type" value="Genomic_DNA"/>
</dbReference>
<dbReference type="AlphaFoldDB" id="A0A9N8WQY3"/>
<evidence type="ECO:0000256" key="1">
    <source>
        <dbReference type="SAM" id="MobiDB-lite"/>
    </source>
</evidence>
<dbReference type="Proteomes" id="UP000789342">
    <property type="component" value="Unassembled WGS sequence"/>
</dbReference>
<protein>
    <submittedName>
        <fullName evidence="2">14677_t:CDS:1</fullName>
    </submittedName>
</protein>
<evidence type="ECO:0000313" key="2">
    <source>
        <dbReference type="EMBL" id="CAG8493614.1"/>
    </source>
</evidence>
<comment type="caution">
    <text evidence="2">The sequence shown here is derived from an EMBL/GenBank/DDBJ whole genome shotgun (WGS) entry which is preliminary data.</text>
</comment>
<sequence length="367" mass="40721">MIKPTSSPCGDKSVSSITTHYTIGQLINIEWEVNNACEKQFYVDLSIIGKDSNFKTIGALLNRADNVGEISQASIKLPENVECDNCTLRLRCAENSSCASIRISRSGNVRYDKRNYDFQHGMSMRNPNSKIGDEIGLYKKYEKRNLNGEIGLYKKHYTGSNPNNKEITLDASNLRYKKRNPDSDLDGEVGLGNNGSGYTDRNSNSDIDNKADNEPGYTNRNPGGNRDESGDRSPGSTSRNPGFATGNKIEYKKRNLDSDLDDRVGLEINSLGYKRRDPTSDLGFKKRNSDIEDEIGFEVSGLGFKKRNSDIDDEVGFEVSGLGFKKRNSDVDDEIGFEVSGLGFKKRNSDIDDEVGFEVSGLGFKKA</sequence>
<name>A0A9N8WQY3_9GLOM</name>
<feature type="compositionally biased region" description="Polar residues" evidence="1">
    <location>
        <begin position="196"/>
        <end position="206"/>
    </location>
</feature>
<evidence type="ECO:0000313" key="3">
    <source>
        <dbReference type="Proteomes" id="UP000789342"/>
    </source>
</evidence>
<feature type="region of interest" description="Disordered" evidence="1">
    <location>
        <begin position="178"/>
        <end position="250"/>
    </location>
</feature>
<organism evidence="2 3">
    <name type="scientific">Acaulospora morrowiae</name>
    <dbReference type="NCBI Taxonomy" id="94023"/>
    <lineage>
        <taxon>Eukaryota</taxon>
        <taxon>Fungi</taxon>
        <taxon>Fungi incertae sedis</taxon>
        <taxon>Mucoromycota</taxon>
        <taxon>Glomeromycotina</taxon>
        <taxon>Glomeromycetes</taxon>
        <taxon>Diversisporales</taxon>
        <taxon>Acaulosporaceae</taxon>
        <taxon>Acaulospora</taxon>
    </lineage>
</organism>
<keyword evidence="3" id="KW-1185">Reference proteome</keyword>
<reference evidence="2" key="1">
    <citation type="submission" date="2021-06" db="EMBL/GenBank/DDBJ databases">
        <authorList>
            <person name="Kallberg Y."/>
            <person name="Tangrot J."/>
            <person name="Rosling A."/>
        </authorList>
    </citation>
    <scope>NUCLEOTIDE SEQUENCE</scope>
    <source>
        <strain evidence="2">CL551</strain>
    </source>
</reference>